<proteinExistence type="predicted"/>
<evidence type="ECO:0000313" key="4">
    <source>
        <dbReference type="Proteomes" id="UP000007129"/>
    </source>
</evidence>
<dbReference type="Pfam" id="PF06985">
    <property type="entry name" value="HET"/>
    <property type="match status" value="1"/>
</dbReference>
<protein>
    <submittedName>
        <fullName evidence="3">Heterokaryon incompatibility</fullName>
    </submittedName>
</protein>
<dbReference type="InterPro" id="IPR052895">
    <property type="entry name" value="HetReg/Transcr_Mod"/>
</dbReference>
<evidence type="ECO:0000259" key="2">
    <source>
        <dbReference type="Pfam" id="PF06985"/>
    </source>
</evidence>
<dbReference type="Pfam" id="PF26639">
    <property type="entry name" value="Het-6_barrel"/>
    <property type="match status" value="1"/>
</dbReference>
<name>K2RZK5_MACPH</name>
<dbReference type="InterPro" id="IPR010730">
    <property type="entry name" value="HET"/>
</dbReference>
<dbReference type="InParanoid" id="K2RZK5"/>
<dbReference type="EMBL" id="AHHD01000564">
    <property type="protein sequence ID" value="EKG09890.1"/>
    <property type="molecule type" value="Genomic_DNA"/>
</dbReference>
<reference evidence="3 4" key="1">
    <citation type="journal article" date="2012" name="BMC Genomics">
        <title>Tools to kill: Genome of one of the most destructive plant pathogenic fungi Macrophomina phaseolina.</title>
        <authorList>
            <person name="Islam M.S."/>
            <person name="Haque M.S."/>
            <person name="Islam M.M."/>
            <person name="Emdad E.M."/>
            <person name="Halim A."/>
            <person name="Hossen Q.M.M."/>
            <person name="Hossain M.Z."/>
            <person name="Ahmed B."/>
            <person name="Rahim S."/>
            <person name="Rahman M.S."/>
            <person name="Alam M.M."/>
            <person name="Hou S."/>
            <person name="Wan X."/>
            <person name="Saito J.A."/>
            <person name="Alam M."/>
        </authorList>
    </citation>
    <scope>NUCLEOTIDE SEQUENCE [LARGE SCALE GENOMIC DNA]</scope>
    <source>
        <strain evidence="3 4">MS6</strain>
    </source>
</reference>
<dbReference type="Proteomes" id="UP000007129">
    <property type="component" value="Unassembled WGS sequence"/>
</dbReference>
<feature type="domain" description="Heterokaryon incompatibility" evidence="2">
    <location>
        <begin position="46"/>
        <end position="210"/>
    </location>
</feature>
<dbReference type="PANTHER" id="PTHR24148:SF77">
    <property type="entry name" value="HETEROKARYON INCOMPATIBILITY DOMAIN-CONTAINING PROTEIN"/>
    <property type="match status" value="1"/>
</dbReference>
<comment type="caution">
    <text evidence="3">The sequence shown here is derived from an EMBL/GenBank/DDBJ whole genome shotgun (WGS) entry which is preliminary data.</text>
</comment>
<dbReference type="PANTHER" id="PTHR24148">
    <property type="entry name" value="ANKYRIN REPEAT DOMAIN-CONTAINING PROTEIN 39 HOMOLOG-RELATED"/>
    <property type="match status" value="1"/>
</dbReference>
<dbReference type="HOGENOM" id="CLU_004184_7_2_1"/>
<gene>
    <name evidence="3" type="ORF">MPH_13097</name>
</gene>
<evidence type="ECO:0000256" key="1">
    <source>
        <dbReference type="SAM" id="MobiDB-lite"/>
    </source>
</evidence>
<sequence length="571" mass="64492">MQAIDYTPIPPGSRRFRILSLQPSESFSAEIVCTLTDASLDSPPEYEALSYVWGDPAKPNSVTLAGRRVGVTENLASALRHLRLASRPRHLWVDALCIDQHNIDERDGQVMHMKEIYQRCSTDLLWLSEDGSILEKGAAVMESIGTITQLEENFRTANSYFTYRRSSSALRLRNAKDEAPAQPPPEGWTEALAALFRKPPVWQRVWIMQEVAFAPRVQLVAGGGATLAWERVDAFLDVDRYIAKHGYPDAFHEPFSHGWTLKNELIYCLAHAQILAHQRRIVAGLQQTQQGPQRDENAAPHSLSSSHHSSLLDILARFRYARSTDPRDMVFALLGLTSNPLSITPTYHASARAVYISTAAAIINAARTLDLLCQPPWQLYGNEQRDPTLPSWVPDFAHPGRSGILFAQRDIYAACGDEVLLQTPCERYPVARLGEADLREMREKWEALLRLPWIKNTEDAGWRSGLHYVEEGRAKVWGELRKCVWDVWPRRFAISEDGSYVMAPTEAEKGDRVVVLKGAKTPVLLRRTKRKEMQKEDEEAWVLIGACYVHGLMDGEALTKEGCVRRKFVIM</sequence>
<organism evidence="3 4">
    <name type="scientific">Macrophomina phaseolina (strain MS6)</name>
    <name type="common">Charcoal rot fungus</name>
    <dbReference type="NCBI Taxonomy" id="1126212"/>
    <lineage>
        <taxon>Eukaryota</taxon>
        <taxon>Fungi</taxon>
        <taxon>Dikarya</taxon>
        <taxon>Ascomycota</taxon>
        <taxon>Pezizomycotina</taxon>
        <taxon>Dothideomycetes</taxon>
        <taxon>Dothideomycetes incertae sedis</taxon>
        <taxon>Botryosphaeriales</taxon>
        <taxon>Botryosphaeriaceae</taxon>
        <taxon>Macrophomina</taxon>
    </lineage>
</organism>
<feature type="region of interest" description="Disordered" evidence="1">
    <location>
        <begin position="286"/>
        <end position="305"/>
    </location>
</feature>
<dbReference type="AlphaFoldDB" id="K2RZK5"/>
<accession>K2RZK5</accession>
<evidence type="ECO:0000313" key="3">
    <source>
        <dbReference type="EMBL" id="EKG09890.1"/>
    </source>
</evidence>
<dbReference type="eggNOG" id="ENOG502SS3X">
    <property type="taxonomic scope" value="Eukaryota"/>
</dbReference>
<dbReference type="OrthoDB" id="3553147at2759"/>
<dbReference type="VEuPathDB" id="FungiDB:MPH_13097"/>